<dbReference type="Gene3D" id="2.40.50.140">
    <property type="entry name" value="Nucleic acid-binding proteins"/>
    <property type="match status" value="1"/>
</dbReference>
<feature type="domain" description="Conserved virulence factor B-like winged helix" evidence="3">
    <location>
        <begin position="220"/>
        <end position="277"/>
    </location>
</feature>
<feature type="domain" description="Conserved virulence factor B second S1" evidence="4">
    <location>
        <begin position="74"/>
        <end position="129"/>
    </location>
</feature>
<dbReference type="PIRSF" id="PIRSF012524">
    <property type="entry name" value="YitL_S1"/>
    <property type="match status" value="1"/>
</dbReference>
<feature type="domain" description="Conserved virulence factor B first S1" evidence="2">
    <location>
        <begin position="4"/>
        <end position="63"/>
    </location>
</feature>
<dbReference type="InterPro" id="IPR048588">
    <property type="entry name" value="CvfB_S1_2nd"/>
</dbReference>
<dbReference type="PANTHER" id="PTHR37296:SF1">
    <property type="entry name" value="CONSERVED VIRULENCE FACTOR B"/>
    <property type="match status" value="1"/>
</dbReference>
<comment type="caution">
    <text evidence="5">The sequence shown here is derived from an EMBL/GenBank/DDBJ whole genome shotgun (WGS) entry which is preliminary data.</text>
</comment>
<dbReference type="InterPro" id="IPR012340">
    <property type="entry name" value="NA-bd_OB-fold"/>
</dbReference>
<evidence type="ECO:0000259" key="4">
    <source>
        <dbReference type="Pfam" id="PF21191"/>
    </source>
</evidence>
<organism evidence="5 6">
    <name type="scientific">Paracholeplasma manati</name>
    <dbReference type="NCBI Taxonomy" id="591373"/>
    <lineage>
        <taxon>Bacteria</taxon>
        <taxon>Bacillati</taxon>
        <taxon>Mycoplasmatota</taxon>
        <taxon>Mollicutes</taxon>
        <taxon>Acholeplasmatales</taxon>
        <taxon>Acholeplasmataceae</taxon>
        <taxon>Paracholeplasma</taxon>
    </lineage>
</organism>
<name>A0ABT2Y6K0_9MOLU</name>
<keyword evidence="6" id="KW-1185">Reference proteome</keyword>
<proteinExistence type="inferred from homology"/>
<dbReference type="InterPro" id="IPR040764">
    <property type="entry name" value="CvfB_WH"/>
</dbReference>
<dbReference type="Pfam" id="PF13509">
    <property type="entry name" value="S1_2"/>
    <property type="match status" value="1"/>
</dbReference>
<evidence type="ECO:0000256" key="1">
    <source>
        <dbReference type="PIRNR" id="PIRNR012524"/>
    </source>
</evidence>
<dbReference type="InterPro" id="IPR036388">
    <property type="entry name" value="WH-like_DNA-bd_sf"/>
</dbReference>
<evidence type="ECO:0000259" key="3">
    <source>
        <dbReference type="Pfam" id="PF17783"/>
    </source>
</evidence>
<accession>A0ABT2Y6K0</accession>
<dbReference type="Gene3D" id="1.10.10.10">
    <property type="entry name" value="Winged helix-like DNA-binding domain superfamily/Winged helix DNA-binding domain"/>
    <property type="match status" value="1"/>
</dbReference>
<dbReference type="RefSeq" id="WP_263608559.1">
    <property type="nucleotide sequence ID" value="NZ_JAOVQM010000004.1"/>
</dbReference>
<evidence type="ECO:0000259" key="2">
    <source>
        <dbReference type="Pfam" id="PF13509"/>
    </source>
</evidence>
<dbReference type="InterPro" id="IPR014464">
    <property type="entry name" value="CvfB_fam"/>
</dbReference>
<dbReference type="InterPro" id="IPR039566">
    <property type="entry name" value="CvfB_S1_st"/>
</dbReference>
<dbReference type="Pfam" id="PF17783">
    <property type="entry name" value="WHD_CvfB"/>
    <property type="match status" value="1"/>
</dbReference>
<protein>
    <submittedName>
        <fullName evidence="5">S1-like domain-containing RNA-binding protein</fullName>
    </submittedName>
</protein>
<evidence type="ECO:0000313" key="6">
    <source>
        <dbReference type="Proteomes" id="UP001177160"/>
    </source>
</evidence>
<reference evidence="5" key="1">
    <citation type="submission" date="2022-09" db="EMBL/GenBank/DDBJ databases">
        <title>Novel Mycoplasma species identified in domestic and wild animals.</title>
        <authorList>
            <person name="Volokhov D.V."/>
            <person name="Furtak V.A."/>
            <person name="Zagorodnyaya T.A."/>
        </authorList>
    </citation>
    <scope>NUCLEOTIDE SEQUENCE</scope>
    <source>
        <strain evidence="5">Oakley</strain>
    </source>
</reference>
<dbReference type="EMBL" id="JAOVQM010000004">
    <property type="protein sequence ID" value="MCV2232371.1"/>
    <property type="molecule type" value="Genomic_DNA"/>
</dbReference>
<evidence type="ECO:0000313" key="5">
    <source>
        <dbReference type="EMBL" id="MCV2232371.1"/>
    </source>
</evidence>
<dbReference type="Proteomes" id="UP001177160">
    <property type="component" value="Unassembled WGS sequence"/>
</dbReference>
<sequence>MLKIGEINQLKVKRKTDIGYMLTDGTEDVFLHFNETNHQTLQDNQSVSAFLYYDFKSRLAATLSTPIITVNRPDFVTVKEVNHDLGVFVGNNISKDMLVSKDYLPYDFNLWPEKGDTLYCILKLKNRLVAKPLNKVEINLKPETKLDLHQHIDAYVIHAGKEGLNMMSASGHLIFVHHTQMRRVYRLGELANVRIARIHEDGYSGSLIEVKEKMMDQDAQMLLDYLIQNGGKMAFTSDSDKDLIYETFKLSKKAFKRALGRLYSERKVIFEDDQTILVKGE</sequence>
<comment type="similarity">
    <text evidence="1">Belongs to the CvfB family.</text>
</comment>
<dbReference type="Pfam" id="PF21191">
    <property type="entry name" value="CvfB_1st"/>
    <property type="match status" value="1"/>
</dbReference>
<dbReference type="PANTHER" id="PTHR37296">
    <property type="entry name" value="CONSERVED VIRULENCE FACTOR B"/>
    <property type="match status" value="1"/>
</dbReference>
<gene>
    <name evidence="5" type="ORF">N7548_05985</name>
</gene>